<comment type="catalytic activity">
    <reaction evidence="1">
        <text>ATP + protein L-histidine = ADP + protein N-phospho-L-histidine.</text>
        <dbReference type="EC" id="2.7.13.3"/>
    </reaction>
</comment>
<evidence type="ECO:0000313" key="11">
    <source>
        <dbReference type="Proteomes" id="UP000007519"/>
    </source>
</evidence>
<dbReference type="Gene3D" id="1.10.287.130">
    <property type="match status" value="1"/>
</dbReference>
<dbReference type="GO" id="GO:0000155">
    <property type="term" value="F:phosphorelay sensor kinase activity"/>
    <property type="evidence" value="ECO:0007669"/>
    <property type="project" value="InterPro"/>
</dbReference>
<sequence length="355" mass="40821">MLFLAPKNPTPQLLAFLTALQASLPALIGLIALKLLLPSLLSWWALLPAFLIFLGTGYYASHRALRKFIYNKVKLIYKSIHSLKAPKSSKPLNIDMRNHIIDRVEKEVTEWAKDWTQEIRYLKKMEQYRREFIDNVSHELKTPIFNMQGYLYTLADGGLEDEMIRDKYLQRAIDNVERIAEIVQELNQISKFESSAVELEMQPFDIQELAQEVVESMEISAEKKQIDLRFKDTAKKPYIVQADREMIRQVLVNLVSNSIKYGRPKGHTLIGFYDLDQNVLIEISDTGKGIAQEHLPRLFERFYRVDKGRSRHEGGTGLGLSIVKHIVEAHQQTINVRSRLGVGSTFGFTLAKYKG</sequence>
<protein>
    <recommendedName>
        <fullName evidence="2">histidine kinase</fullName>
        <ecNumber evidence="2">2.7.13.3</ecNumber>
    </recommendedName>
</protein>
<keyword evidence="4 10" id="KW-0808">Transferase</keyword>
<dbReference type="SMART" id="SM00388">
    <property type="entry name" value="HisKA"/>
    <property type="match status" value="1"/>
</dbReference>
<dbReference type="PANTHER" id="PTHR45453">
    <property type="entry name" value="PHOSPHATE REGULON SENSOR PROTEIN PHOR"/>
    <property type="match status" value="1"/>
</dbReference>
<keyword evidence="5 10" id="KW-0418">Kinase</keyword>
<evidence type="ECO:0000259" key="9">
    <source>
        <dbReference type="PROSITE" id="PS50109"/>
    </source>
</evidence>
<dbReference type="InterPro" id="IPR005467">
    <property type="entry name" value="His_kinase_dom"/>
</dbReference>
<dbReference type="PRINTS" id="PR00344">
    <property type="entry name" value="BCTRLSENSOR"/>
</dbReference>
<evidence type="ECO:0000256" key="5">
    <source>
        <dbReference type="ARBA" id="ARBA00022777"/>
    </source>
</evidence>
<keyword evidence="8" id="KW-1133">Transmembrane helix</keyword>
<evidence type="ECO:0000256" key="7">
    <source>
        <dbReference type="ARBA" id="ARBA00023136"/>
    </source>
</evidence>
<gene>
    <name evidence="10" type="primary">phoR</name>
    <name evidence="10" type="ordered locus">SGRA_0248</name>
</gene>
<organism evidence="10 11">
    <name type="scientific">Saprospira grandis (strain Lewin)</name>
    <dbReference type="NCBI Taxonomy" id="984262"/>
    <lineage>
        <taxon>Bacteria</taxon>
        <taxon>Pseudomonadati</taxon>
        <taxon>Bacteroidota</taxon>
        <taxon>Saprospiria</taxon>
        <taxon>Saprospirales</taxon>
        <taxon>Saprospiraceae</taxon>
        <taxon>Saprospira</taxon>
    </lineage>
</organism>
<keyword evidence="6" id="KW-0902">Two-component regulatory system</keyword>
<dbReference type="Pfam" id="PF00512">
    <property type="entry name" value="HisKA"/>
    <property type="match status" value="1"/>
</dbReference>
<feature type="transmembrane region" description="Helical" evidence="8">
    <location>
        <begin position="12"/>
        <end position="35"/>
    </location>
</feature>
<keyword evidence="3" id="KW-0597">Phosphoprotein</keyword>
<dbReference type="PROSITE" id="PS50109">
    <property type="entry name" value="HIS_KIN"/>
    <property type="match status" value="1"/>
</dbReference>
<dbReference type="FunFam" id="3.30.565.10:FF:000006">
    <property type="entry name" value="Sensor histidine kinase WalK"/>
    <property type="match status" value="1"/>
</dbReference>
<dbReference type="SUPFAM" id="SSF47384">
    <property type="entry name" value="Homodimeric domain of signal transducing histidine kinase"/>
    <property type="match status" value="1"/>
</dbReference>
<dbReference type="FunFam" id="1.10.287.130:FF:000001">
    <property type="entry name" value="Two-component sensor histidine kinase"/>
    <property type="match status" value="1"/>
</dbReference>
<dbReference type="Proteomes" id="UP000007519">
    <property type="component" value="Chromosome"/>
</dbReference>
<evidence type="ECO:0000256" key="4">
    <source>
        <dbReference type="ARBA" id="ARBA00022679"/>
    </source>
</evidence>
<dbReference type="InterPro" id="IPR003661">
    <property type="entry name" value="HisK_dim/P_dom"/>
</dbReference>
<dbReference type="EC" id="2.7.13.3" evidence="2"/>
<name>H6L686_SAPGL</name>
<dbReference type="OrthoDB" id="9804645at2"/>
<evidence type="ECO:0000256" key="3">
    <source>
        <dbReference type="ARBA" id="ARBA00022553"/>
    </source>
</evidence>
<dbReference type="AlphaFoldDB" id="H6L686"/>
<dbReference type="Pfam" id="PF02518">
    <property type="entry name" value="HATPase_c"/>
    <property type="match status" value="1"/>
</dbReference>
<dbReference type="eggNOG" id="COG5002">
    <property type="taxonomic scope" value="Bacteria"/>
</dbReference>
<evidence type="ECO:0000256" key="1">
    <source>
        <dbReference type="ARBA" id="ARBA00000085"/>
    </source>
</evidence>
<dbReference type="InterPro" id="IPR004358">
    <property type="entry name" value="Sig_transdc_His_kin-like_C"/>
</dbReference>
<dbReference type="RefSeq" id="WP_014373235.1">
    <property type="nucleotide sequence ID" value="NC_016940.1"/>
</dbReference>
<dbReference type="InterPro" id="IPR036097">
    <property type="entry name" value="HisK_dim/P_sf"/>
</dbReference>
<dbReference type="KEGG" id="sgn:SGRA_0248"/>
<feature type="domain" description="Histidine kinase" evidence="9">
    <location>
        <begin position="135"/>
        <end position="354"/>
    </location>
</feature>
<keyword evidence="7 8" id="KW-0472">Membrane</keyword>
<dbReference type="GO" id="GO:0005886">
    <property type="term" value="C:plasma membrane"/>
    <property type="evidence" value="ECO:0007669"/>
    <property type="project" value="TreeGrafter"/>
</dbReference>
<dbReference type="EMBL" id="CP002831">
    <property type="protein sequence ID" value="AFC22987.1"/>
    <property type="molecule type" value="Genomic_DNA"/>
</dbReference>
<dbReference type="GO" id="GO:0004721">
    <property type="term" value="F:phosphoprotein phosphatase activity"/>
    <property type="evidence" value="ECO:0007669"/>
    <property type="project" value="TreeGrafter"/>
</dbReference>
<dbReference type="InterPro" id="IPR036890">
    <property type="entry name" value="HATPase_C_sf"/>
</dbReference>
<dbReference type="CDD" id="cd00075">
    <property type="entry name" value="HATPase"/>
    <property type="match status" value="1"/>
</dbReference>
<feature type="transmembrane region" description="Helical" evidence="8">
    <location>
        <begin position="41"/>
        <end position="60"/>
    </location>
</feature>
<evidence type="ECO:0000313" key="10">
    <source>
        <dbReference type="EMBL" id="AFC22987.1"/>
    </source>
</evidence>
<dbReference type="InterPro" id="IPR050351">
    <property type="entry name" value="BphY/WalK/GraS-like"/>
</dbReference>
<dbReference type="STRING" id="984262.SGRA_0248"/>
<dbReference type="PANTHER" id="PTHR45453:SF1">
    <property type="entry name" value="PHOSPHATE REGULON SENSOR PROTEIN PHOR"/>
    <property type="match status" value="1"/>
</dbReference>
<dbReference type="SMART" id="SM00387">
    <property type="entry name" value="HATPase_c"/>
    <property type="match status" value="1"/>
</dbReference>
<evidence type="ECO:0000256" key="2">
    <source>
        <dbReference type="ARBA" id="ARBA00012438"/>
    </source>
</evidence>
<keyword evidence="8" id="KW-0812">Transmembrane</keyword>
<reference evidence="10 11" key="1">
    <citation type="journal article" date="2012" name="Stand. Genomic Sci.">
        <title>Complete genome sequencing and analysis of Saprospira grandis str. Lewin, a predatory marine bacterium.</title>
        <authorList>
            <person name="Saw J.H."/>
            <person name="Yuryev A."/>
            <person name="Kanbe M."/>
            <person name="Hou S."/>
            <person name="Young A.G."/>
            <person name="Aizawa S."/>
            <person name="Alam M."/>
        </authorList>
    </citation>
    <scope>NUCLEOTIDE SEQUENCE [LARGE SCALE GENOMIC DNA]</scope>
    <source>
        <strain evidence="10 11">Lewin</strain>
    </source>
</reference>
<accession>H6L686</accession>
<dbReference type="Gene3D" id="3.30.565.10">
    <property type="entry name" value="Histidine kinase-like ATPase, C-terminal domain"/>
    <property type="match status" value="1"/>
</dbReference>
<dbReference type="SUPFAM" id="SSF55874">
    <property type="entry name" value="ATPase domain of HSP90 chaperone/DNA topoisomerase II/histidine kinase"/>
    <property type="match status" value="1"/>
</dbReference>
<evidence type="ECO:0000256" key="8">
    <source>
        <dbReference type="SAM" id="Phobius"/>
    </source>
</evidence>
<keyword evidence="11" id="KW-1185">Reference proteome</keyword>
<evidence type="ECO:0000256" key="6">
    <source>
        <dbReference type="ARBA" id="ARBA00023012"/>
    </source>
</evidence>
<dbReference type="InterPro" id="IPR003594">
    <property type="entry name" value="HATPase_dom"/>
</dbReference>
<proteinExistence type="predicted"/>
<dbReference type="HOGENOM" id="CLU_000445_89_3_10"/>
<dbReference type="GO" id="GO:0016036">
    <property type="term" value="P:cellular response to phosphate starvation"/>
    <property type="evidence" value="ECO:0007669"/>
    <property type="project" value="TreeGrafter"/>
</dbReference>
<dbReference type="CDD" id="cd00082">
    <property type="entry name" value="HisKA"/>
    <property type="match status" value="1"/>
</dbReference>